<comment type="subcellular location">
    <subcellularLocation>
        <location evidence="1">Cell outer membrane</location>
    </subcellularLocation>
</comment>
<dbReference type="GO" id="GO:0009279">
    <property type="term" value="C:cell outer membrane"/>
    <property type="evidence" value="ECO:0007669"/>
    <property type="project" value="UniProtKB-SubCell"/>
</dbReference>
<name>A0A382R5A3_9ZZZZ</name>
<dbReference type="InterPro" id="IPR000531">
    <property type="entry name" value="Beta-barrel_TonB"/>
</dbReference>
<evidence type="ECO:0000259" key="4">
    <source>
        <dbReference type="Pfam" id="PF00593"/>
    </source>
</evidence>
<evidence type="ECO:0000256" key="1">
    <source>
        <dbReference type="ARBA" id="ARBA00004442"/>
    </source>
</evidence>
<reference evidence="5" key="1">
    <citation type="submission" date="2018-05" db="EMBL/GenBank/DDBJ databases">
        <authorList>
            <person name="Lanie J.A."/>
            <person name="Ng W.-L."/>
            <person name="Kazmierczak K.M."/>
            <person name="Andrzejewski T.M."/>
            <person name="Davidsen T.M."/>
            <person name="Wayne K.J."/>
            <person name="Tettelin H."/>
            <person name="Glass J.I."/>
            <person name="Rusch D."/>
            <person name="Podicherti R."/>
            <person name="Tsui H.-C.T."/>
            <person name="Winkler M.E."/>
        </authorList>
    </citation>
    <scope>NUCLEOTIDE SEQUENCE</scope>
</reference>
<feature type="non-terminal residue" evidence="5">
    <location>
        <position position="1"/>
    </location>
</feature>
<feature type="non-terminal residue" evidence="5">
    <location>
        <position position="325"/>
    </location>
</feature>
<dbReference type="AlphaFoldDB" id="A0A382R5A3"/>
<dbReference type="Gene3D" id="2.40.170.20">
    <property type="entry name" value="TonB-dependent receptor, beta-barrel domain"/>
    <property type="match status" value="1"/>
</dbReference>
<evidence type="ECO:0000313" key="5">
    <source>
        <dbReference type="EMBL" id="SVC92325.1"/>
    </source>
</evidence>
<proteinExistence type="predicted"/>
<accession>A0A382R5A3</accession>
<dbReference type="Pfam" id="PF00593">
    <property type="entry name" value="TonB_dep_Rec_b-barrel"/>
    <property type="match status" value="1"/>
</dbReference>
<evidence type="ECO:0000256" key="3">
    <source>
        <dbReference type="ARBA" id="ARBA00023237"/>
    </source>
</evidence>
<protein>
    <recommendedName>
        <fullName evidence="4">TonB-dependent receptor-like beta-barrel domain-containing protein</fullName>
    </recommendedName>
</protein>
<keyword evidence="2" id="KW-0472">Membrane</keyword>
<feature type="domain" description="TonB-dependent receptor-like beta-barrel" evidence="4">
    <location>
        <begin position="3"/>
        <end position="315"/>
    </location>
</feature>
<evidence type="ECO:0000256" key="2">
    <source>
        <dbReference type="ARBA" id="ARBA00023136"/>
    </source>
</evidence>
<dbReference type="EMBL" id="UINC01118890">
    <property type="protein sequence ID" value="SVC92325.1"/>
    <property type="molecule type" value="Genomic_DNA"/>
</dbReference>
<dbReference type="SUPFAM" id="SSF56935">
    <property type="entry name" value="Porins"/>
    <property type="match status" value="1"/>
</dbReference>
<organism evidence="5">
    <name type="scientific">marine metagenome</name>
    <dbReference type="NCBI Taxonomy" id="408172"/>
    <lineage>
        <taxon>unclassified sequences</taxon>
        <taxon>metagenomes</taxon>
        <taxon>ecological metagenomes</taxon>
    </lineage>
</organism>
<sequence length="325" mass="35366">DWLGFFAQGNYTKDALSAYGMAGFSSITYTHQNFFLAGKPKFEADPISAMQFKAGVMYDLGGAMSMLSAIPVIGKVGDQAKVFVNVGNVEKVPILDNVIDDNNGTISTDPLNETFTSLEAGLKLRSDDGSMWGNVNFYNTQWKDRNQVKYVASGSSDGADAMVFLTGVGQSHQGVELEGNAQLSDMVSLVGSASFGTWQHDGDASGTYKNYDTGEQAKYDYALDGLRIGDQPQWSVVLGPTLTPMEGAKVQALWGKYARHFAAWGPSSREYDGTDADADRNQSWETPGYSKVDLHAYYDLNVSGYDLTLFLHVFNALDAVYVQDA</sequence>
<keyword evidence="3" id="KW-0998">Cell outer membrane</keyword>
<gene>
    <name evidence="5" type="ORF">METZ01_LOCUS345179</name>
</gene>
<dbReference type="InterPro" id="IPR036942">
    <property type="entry name" value="Beta-barrel_TonB_sf"/>
</dbReference>